<protein>
    <recommendedName>
        <fullName evidence="8">Protein kinase domain-containing protein</fullName>
    </recommendedName>
</protein>
<dbReference type="GO" id="GO:0004674">
    <property type="term" value="F:protein serine/threonine kinase activity"/>
    <property type="evidence" value="ECO:0007669"/>
    <property type="project" value="UniProtKB-KW"/>
</dbReference>
<keyword evidence="5 6" id="KW-0067">ATP-binding</keyword>
<name>A0A4U0TR25_9PEZI</name>
<feature type="region of interest" description="Disordered" evidence="7">
    <location>
        <begin position="711"/>
        <end position="731"/>
    </location>
</feature>
<evidence type="ECO:0000256" key="5">
    <source>
        <dbReference type="ARBA" id="ARBA00022840"/>
    </source>
</evidence>
<dbReference type="Gene3D" id="1.10.510.10">
    <property type="entry name" value="Transferase(Phosphotransferase) domain 1"/>
    <property type="match status" value="1"/>
</dbReference>
<dbReference type="PANTHER" id="PTHR45646">
    <property type="entry name" value="SERINE/THREONINE-PROTEIN KINASE DOA-RELATED"/>
    <property type="match status" value="1"/>
</dbReference>
<dbReference type="PROSITE" id="PS00107">
    <property type="entry name" value="PROTEIN_KINASE_ATP"/>
    <property type="match status" value="1"/>
</dbReference>
<keyword evidence="4" id="KW-0418">Kinase</keyword>
<dbReference type="GO" id="GO:0005634">
    <property type="term" value="C:nucleus"/>
    <property type="evidence" value="ECO:0007669"/>
    <property type="project" value="TreeGrafter"/>
</dbReference>
<evidence type="ECO:0000256" key="2">
    <source>
        <dbReference type="ARBA" id="ARBA00022679"/>
    </source>
</evidence>
<feature type="region of interest" description="Disordered" evidence="7">
    <location>
        <begin position="1"/>
        <end position="86"/>
    </location>
</feature>
<dbReference type="SMART" id="SM00220">
    <property type="entry name" value="S_TKc"/>
    <property type="match status" value="1"/>
</dbReference>
<evidence type="ECO:0000313" key="9">
    <source>
        <dbReference type="EMBL" id="TKA24534.1"/>
    </source>
</evidence>
<organism evidence="9 10">
    <name type="scientific">Salinomyces thailandicus</name>
    <dbReference type="NCBI Taxonomy" id="706561"/>
    <lineage>
        <taxon>Eukaryota</taxon>
        <taxon>Fungi</taxon>
        <taxon>Dikarya</taxon>
        <taxon>Ascomycota</taxon>
        <taxon>Pezizomycotina</taxon>
        <taxon>Dothideomycetes</taxon>
        <taxon>Dothideomycetidae</taxon>
        <taxon>Mycosphaerellales</taxon>
        <taxon>Teratosphaeriaceae</taxon>
        <taxon>Salinomyces</taxon>
    </lineage>
</organism>
<proteinExistence type="predicted"/>
<comment type="caution">
    <text evidence="9">The sequence shown here is derived from an EMBL/GenBank/DDBJ whole genome shotgun (WGS) entry which is preliminary data.</text>
</comment>
<dbReference type="InterPro" id="IPR011009">
    <property type="entry name" value="Kinase-like_dom_sf"/>
</dbReference>
<feature type="compositionally biased region" description="Polar residues" evidence="7">
    <location>
        <begin position="213"/>
        <end position="251"/>
    </location>
</feature>
<feature type="binding site" evidence="6">
    <location>
        <position position="377"/>
    </location>
    <ligand>
        <name>ATP</name>
        <dbReference type="ChEBI" id="CHEBI:30616"/>
    </ligand>
</feature>
<dbReference type="OrthoDB" id="283111at2759"/>
<reference evidence="9 10" key="1">
    <citation type="submission" date="2017-03" db="EMBL/GenBank/DDBJ databases">
        <title>Genomes of endolithic fungi from Antarctica.</title>
        <authorList>
            <person name="Coleine C."/>
            <person name="Masonjones S."/>
            <person name="Stajich J.E."/>
        </authorList>
    </citation>
    <scope>NUCLEOTIDE SEQUENCE [LARGE SCALE GENOMIC DNA]</scope>
    <source>
        <strain evidence="9 10">CCFEE 6315</strain>
    </source>
</reference>
<gene>
    <name evidence="9" type="ORF">B0A50_06692</name>
</gene>
<feature type="compositionally biased region" description="Low complexity" evidence="7">
    <location>
        <begin position="252"/>
        <end position="263"/>
    </location>
</feature>
<keyword evidence="3 6" id="KW-0547">Nucleotide-binding</keyword>
<dbReference type="AlphaFoldDB" id="A0A4U0TR25"/>
<feature type="region of interest" description="Disordered" evidence="7">
    <location>
        <begin position="108"/>
        <end position="306"/>
    </location>
</feature>
<dbReference type="PROSITE" id="PS50011">
    <property type="entry name" value="PROTEIN_KINASE_DOM"/>
    <property type="match status" value="1"/>
</dbReference>
<keyword evidence="10" id="KW-1185">Reference proteome</keyword>
<dbReference type="PANTHER" id="PTHR45646:SF11">
    <property type="entry name" value="SERINE_THREONINE-PROTEIN KINASE DOA"/>
    <property type="match status" value="1"/>
</dbReference>
<evidence type="ECO:0000256" key="6">
    <source>
        <dbReference type="PROSITE-ProRule" id="PRU10141"/>
    </source>
</evidence>
<sequence length="731" mass="81771">MSTPQTLTQALPPHQYLDHGQRYLPSPQNRYLPPPRPSSNLSTSFHGQIPTRPPSGVSSQQFQPPPRPHSGMSGGHAHHGHSQSRTAAEYAYNNAGYTQHLANEDFRRTASRGSQHSRQLPPPEPSRAPAASTSQMAPGSRGAYLDSSQESPRKDKGKVDWVSYFGGKPPAEIITIHDDDSPGPTASIQRLPPPTTNGGGTAQHVDKRRRTNGAANTNGHYSSTNTPYSYTNGNGASTDSLQATTAPTSIGSQYSSSSRLDSSAQIGQKRKRPSTRTDSSSKKQETEHRGPKGYLTEYGDYVPPPKGMRKLRDVVVPAISDRHKTHEKVDDEDGHFVVHENSRLGERYTLLNLLGQGTFGKVVRALDVRSRKEVAVKIIRAVPKYRDASRIELRVLQTLRAADEANRNRCIQLRDCFDWRGHICIVTPLLGLSVFDFLKQGGFVPFPGSHIQSFAKQLLHSIAFLHDLNLVHTDLKPENILLLSHVYQTFTYNRNIPSSSSLTSRSAKFRRVLLSPGIQLIDFGSATFDDEYHSSVVSTRHYRAPEIILGIGWSHPIDIWSLGCILVECWTGDALFQTHDCAEHLGMMEAVTGLQVDKHLIREVNRVSKRTSSSSRNSDQTSNPARFFKNGRLAYPLPDTPRQSRKFVAGMKRLEEIIPETNRFNRLFLDLLRKIFVYDPKRRITAREALKHAWFEELVEDDGTEAGRIRVERERLAEESRRRQDGGGRRG</sequence>
<evidence type="ECO:0000256" key="7">
    <source>
        <dbReference type="SAM" id="MobiDB-lite"/>
    </source>
</evidence>
<dbReference type="InterPro" id="IPR017441">
    <property type="entry name" value="Protein_kinase_ATP_BS"/>
</dbReference>
<feature type="compositionally biased region" description="Low complexity" evidence="7">
    <location>
        <begin position="610"/>
        <end position="623"/>
    </location>
</feature>
<dbReference type="InterPro" id="IPR008271">
    <property type="entry name" value="Ser/Thr_kinase_AS"/>
</dbReference>
<feature type="region of interest" description="Disordered" evidence="7">
    <location>
        <begin position="606"/>
        <end position="626"/>
    </location>
</feature>
<accession>A0A4U0TR25</accession>
<keyword evidence="1" id="KW-0723">Serine/threonine-protein kinase</keyword>
<evidence type="ECO:0000259" key="8">
    <source>
        <dbReference type="PROSITE" id="PS50011"/>
    </source>
</evidence>
<evidence type="ECO:0000256" key="1">
    <source>
        <dbReference type="ARBA" id="ARBA00022527"/>
    </source>
</evidence>
<dbReference type="CDD" id="cd14134">
    <property type="entry name" value="PKc_CLK"/>
    <property type="match status" value="1"/>
</dbReference>
<evidence type="ECO:0000256" key="3">
    <source>
        <dbReference type="ARBA" id="ARBA00022741"/>
    </source>
</evidence>
<keyword evidence="2" id="KW-0808">Transferase</keyword>
<dbReference type="SUPFAM" id="SSF56112">
    <property type="entry name" value="Protein kinase-like (PK-like)"/>
    <property type="match status" value="1"/>
</dbReference>
<dbReference type="InterPro" id="IPR000719">
    <property type="entry name" value="Prot_kinase_dom"/>
</dbReference>
<dbReference type="GO" id="GO:0005524">
    <property type="term" value="F:ATP binding"/>
    <property type="evidence" value="ECO:0007669"/>
    <property type="project" value="UniProtKB-UniRule"/>
</dbReference>
<dbReference type="EMBL" id="NAJL01000043">
    <property type="protein sequence ID" value="TKA24534.1"/>
    <property type="molecule type" value="Genomic_DNA"/>
</dbReference>
<dbReference type="InterPro" id="IPR051175">
    <property type="entry name" value="CLK_kinases"/>
</dbReference>
<dbReference type="Gene3D" id="3.30.200.20">
    <property type="entry name" value="Phosphorylase Kinase, domain 1"/>
    <property type="match status" value="1"/>
</dbReference>
<dbReference type="Proteomes" id="UP000308549">
    <property type="component" value="Unassembled WGS sequence"/>
</dbReference>
<dbReference type="GO" id="GO:0043484">
    <property type="term" value="P:regulation of RNA splicing"/>
    <property type="evidence" value="ECO:0007669"/>
    <property type="project" value="TreeGrafter"/>
</dbReference>
<evidence type="ECO:0000256" key="4">
    <source>
        <dbReference type="ARBA" id="ARBA00022777"/>
    </source>
</evidence>
<feature type="domain" description="Protein kinase" evidence="8">
    <location>
        <begin position="348"/>
        <end position="695"/>
    </location>
</feature>
<evidence type="ECO:0000313" key="10">
    <source>
        <dbReference type="Proteomes" id="UP000308549"/>
    </source>
</evidence>
<dbReference type="PROSITE" id="PS00108">
    <property type="entry name" value="PROTEIN_KINASE_ST"/>
    <property type="match status" value="1"/>
</dbReference>
<dbReference type="Pfam" id="PF00069">
    <property type="entry name" value="Pkinase"/>
    <property type="match status" value="1"/>
</dbReference>
<feature type="compositionally biased region" description="Basic and acidic residues" evidence="7">
    <location>
        <begin position="279"/>
        <end position="290"/>
    </location>
</feature>